<feature type="transmembrane region" description="Helical" evidence="7">
    <location>
        <begin position="290"/>
        <end position="310"/>
    </location>
</feature>
<evidence type="ECO:0000256" key="3">
    <source>
        <dbReference type="ARBA" id="ARBA00022475"/>
    </source>
</evidence>
<evidence type="ECO:0000256" key="4">
    <source>
        <dbReference type="ARBA" id="ARBA00022692"/>
    </source>
</evidence>
<evidence type="ECO:0000256" key="2">
    <source>
        <dbReference type="ARBA" id="ARBA00005262"/>
    </source>
</evidence>
<dbReference type="InterPro" id="IPR003370">
    <property type="entry name" value="Chromate_transpt"/>
</dbReference>
<dbReference type="PIRSF" id="PIRSF004810">
    <property type="entry name" value="ChrA"/>
    <property type="match status" value="1"/>
</dbReference>
<keyword evidence="3" id="KW-1003">Cell membrane</keyword>
<dbReference type="PANTHER" id="PTHR33567">
    <property type="entry name" value="CHROMATE ION TRANSPORTER (EUROFUNG)"/>
    <property type="match status" value="1"/>
</dbReference>
<evidence type="ECO:0000256" key="5">
    <source>
        <dbReference type="ARBA" id="ARBA00022989"/>
    </source>
</evidence>
<feature type="transmembrane region" description="Helical" evidence="7">
    <location>
        <begin position="346"/>
        <end position="365"/>
    </location>
</feature>
<feature type="transmembrane region" description="Helical" evidence="7">
    <location>
        <begin position="148"/>
        <end position="181"/>
    </location>
</feature>
<comment type="subcellular location">
    <subcellularLocation>
        <location evidence="1">Cell membrane</location>
        <topology evidence="1">Multi-pass membrane protein</topology>
    </subcellularLocation>
</comment>
<dbReference type="Pfam" id="PF02417">
    <property type="entry name" value="Chromate_transp"/>
    <property type="match status" value="2"/>
</dbReference>
<feature type="transmembrane region" description="Helical" evidence="7">
    <location>
        <begin position="262"/>
        <end position="283"/>
    </location>
</feature>
<protein>
    <submittedName>
        <fullName evidence="8">Chromate transporter</fullName>
    </submittedName>
</protein>
<feature type="transmembrane region" description="Helical" evidence="7">
    <location>
        <begin position="316"/>
        <end position="339"/>
    </location>
</feature>
<keyword evidence="4 7" id="KW-0812">Transmembrane</keyword>
<comment type="caution">
    <text evidence="8">The sequence shown here is derived from an EMBL/GenBank/DDBJ whole genome shotgun (WGS) entry which is preliminary data.</text>
</comment>
<keyword evidence="5 7" id="KW-1133">Transmembrane helix</keyword>
<dbReference type="RefSeq" id="WP_326510392.1">
    <property type="nucleotide sequence ID" value="NZ_JAWIIV010000078.1"/>
</dbReference>
<reference evidence="8 9" key="1">
    <citation type="submission" date="2023-10" db="EMBL/GenBank/DDBJ databases">
        <title>Noviherbaspirillum sp. CPCC 100848 genome assembly.</title>
        <authorList>
            <person name="Li X.Y."/>
            <person name="Fang X.M."/>
        </authorList>
    </citation>
    <scope>NUCLEOTIDE SEQUENCE [LARGE SCALE GENOMIC DNA]</scope>
    <source>
        <strain evidence="8 9">CPCC 100848</strain>
    </source>
</reference>
<dbReference type="EMBL" id="JAWIIV010000078">
    <property type="protein sequence ID" value="MEC4723791.1"/>
    <property type="molecule type" value="Genomic_DNA"/>
</dbReference>
<dbReference type="InterPro" id="IPR014047">
    <property type="entry name" value="Chr_Tranpt_l_chain"/>
</dbReference>
<feature type="transmembrane region" description="Helical" evidence="7">
    <location>
        <begin position="371"/>
        <end position="388"/>
    </location>
</feature>
<feature type="transmembrane region" description="Helical" evidence="7">
    <location>
        <begin position="118"/>
        <end position="136"/>
    </location>
</feature>
<evidence type="ECO:0000256" key="6">
    <source>
        <dbReference type="ARBA" id="ARBA00023136"/>
    </source>
</evidence>
<evidence type="ECO:0000256" key="7">
    <source>
        <dbReference type="SAM" id="Phobius"/>
    </source>
</evidence>
<proteinExistence type="inferred from homology"/>
<dbReference type="PANTHER" id="PTHR33567:SF3">
    <property type="entry name" value="CHROMATE ION TRANSPORTER (EUROFUNG)"/>
    <property type="match status" value="1"/>
</dbReference>
<organism evidence="8 9">
    <name type="scientific">Noviherbaspirillum album</name>
    <dbReference type="NCBI Taxonomy" id="3080276"/>
    <lineage>
        <taxon>Bacteria</taxon>
        <taxon>Pseudomonadati</taxon>
        <taxon>Pseudomonadota</taxon>
        <taxon>Betaproteobacteria</taxon>
        <taxon>Burkholderiales</taxon>
        <taxon>Oxalobacteraceae</taxon>
        <taxon>Noviherbaspirillum</taxon>
    </lineage>
</organism>
<keyword evidence="9" id="KW-1185">Reference proteome</keyword>
<accession>A0ABU6JJD9</accession>
<feature type="transmembrane region" description="Helical" evidence="7">
    <location>
        <begin position="222"/>
        <end position="242"/>
    </location>
</feature>
<comment type="similarity">
    <text evidence="2">Belongs to the chromate ion transporter (CHR) (TC 2.A.51) family.</text>
</comment>
<evidence type="ECO:0000313" key="8">
    <source>
        <dbReference type="EMBL" id="MEC4723791.1"/>
    </source>
</evidence>
<keyword evidence="6 7" id="KW-0472">Membrane</keyword>
<dbReference type="NCBIfam" id="TIGR00937">
    <property type="entry name" value="2A51"/>
    <property type="match status" value="1"/>
</dbReference>
<feature type="transmembrane region" description="Helical" evidence="7">
    <location>
        <begin position="82"/>
        <end position="106"/>
    </location>
</feature>
<evidence type="ECO:0000313" key="9">
    <source>
        <dbReference type="Proteomes" id="UP001352263"/>
    </source>
</evidence>
<sequence length="390" mass="41575">MNAPLEKPTYTLWQMVLYMLRLGTLGFGGPVALVGYMHRDLVEDRKWITEADYKEGLALSQLAPGPLAAQLGIYLGYVHYRILGATLAGIAFVIPSFLMVVALGWAYVRFGGIPWMQAVFYGVGAAVIGIIAMSAKKLTEKSVGKDKLLWAIYLLLAVVTVITESEIAWLFIAAGVLVWLLRAPPKWLSKGNLNAAALTQAPIAGSLFGSMDVSLLTQIGFFFAKAGAFVFGSGLAIVPFLYGGTVTEHQWLTEKQFVDAVAVAMITPGPVVITVGFIGYLIAGLPGATVAALATFIPCYLFTVIPAPYFKKYGKLPGVIAFVDGITAAAIGAIAGSVIVIAKRSIIDIPTAVIALVTVALLWKFKKLQEPVIIVAAAIIGLILYPLLRA</sequence>
<dbReference type="Proteomes" id="UP001352263">
    <property type="component" value="Unassembled WGS sequence"/>
</dbReference>
<evidence type="ECO:0000256" key="1">
    <source>
        <dbReference type="ARBA" id="ARBA00004651"/>
    </source>
</evidence>
<gene>
    <name evidence="8" type="ORF">RY831_32240</name>
</gene>
<feature type="transmembrane region" description="Helical" evidence="7">
    <location>
        <begin position="12"/>
        <end position="36"/>
    </location>
</feature>
<name>A0ABU6JJD9_9BURK</name>